<evidence type="ECO:0008006" key="4">
    <source>
        <dbReference type="Google" id="ProtNLM"/>
    </source>
</evidence>
<gene>
    <name evidence="2" type="ORF">JG688_00005126</name>
</gene>
<evidence type="ECO:0000313" key="2">
    <source>
        <dbReference type="EMBL" id="KAG6969906.1"/>
    </source>
</evidence>
<comment type="caution">
    <text evidence="2">The sequence shown here is derived from an EMBL/GenBank/DDBJ whole genome shotgun (WGS) entry which is preliminary data.</text>
</comment>
<dbReference type="NCBIfam" id="TIGR01571">
    <property type="entry name" value="A_thal_Cys_rich"/>
    <property type="match status" value="1"/>
</dbReference>
<keyword evidence="1" id="KW-0472">Membrane</keyword>
<accession>A0A8J5MAU8</accession>
<keyword evidence="1" id="KW-0812">Transmembrane</keyword>
<dbReference type="AlphaFoldDB" id="A0A8J5MAU8"/>
<proteinExistence type="predicted"/>
<evidence type="ECO:0000256" key="1">
    <source>
        <dbReference type="SAM" id="Phobius"/>
    </source>
</evidence>
<keyword evidence="1" id="KW-1133">Transmembrane helix</keyword>
<name>A0A8J5MAU8_9STRA</name>
<evidence type="ECO:0000313" key="3">
    <source>
        <dbReference type="Proteomes" id="UP000709295"/>
    </source>
</evidence>
<keyword evidence="3" id="KW-1185">Reference proteome</keyword>
<dbReference type="Pfam" id="PF04749">
    <property type="entry name" value="PLAC8"/>
    <property type="match status" value="1"/>
</dbReference>
<feature type="transmembrane region" description="Helical" evidence="1">
    <location>
        <begin position="65"/>
        <end position="86"/>
    </location>
</feature>
<feature type="transmembrane region" description="Helical" evidence="1">
    <location>
        <begin position="12"/>
        <end position="35"/>
    </location>
</feature>
<reference evidence="2" key="1">
    <citation type="submission" date="2021-01" db="EMBL/GenBank/DDBJ databases">
        <title>Phytophthora aleatoria, a newly-described species from Pinus radiata is distinct from Phytophthora cactorum isolates based on comparative genomics.</title>
        <authorList>
            <person name="Mcdougal R."/>
            <person name="Panda P."/>
            <person name="Williams N."/>
            <person name="Studholme D.J."/>
        </authorList>
    </citation>
    <scope>NUCLEOTIDE SEQUENCE</scope>
    <source>
        <strain evidence="2">NZFS 4037</strain>
    </source>
</reference>
<dbReference type="PANTHER" id="PTHR15907">
    <property type="entry name" value="DUF614 FAMILY PROTEIN-RELATED"/>
    <property type="match status" value="1"/>
</dbReference>
<dbReference type="EMBL" id="JAENGY010000197">
    <property type="protein sequence ID" value="KAG6969906.1"/>
    <property type="molecule type" value="Genomic_DNA"/>
</dbReference>
<feature type="transmembrane region" description="Helical" evidence="1">
    <location>
        <begin position="200"/>
        <end position="225"/>
    </location>
</feature>
<organism evidence="2 3">
    <name type="scientific">Phytophthora aleatoria</name>
    <dbReference type="NCBI Taxonomy" id="2496075"/>
    <lineage>
        <taxon>Eukaryota</taxon>
        <taxon>Sar</taxon>
        <taxon>Stramenopiles</taxon>
        <taxon>Oomycota</taxon>
        <taxon>Peronosporomycetes</taxon>
        <taxon>Peronosporales</taxon>
        <taxon>Peronosporaceae</taxon>
        <taxon>Phytophthora</taxon>
    </lineage>
</organism>
<dbReference type="InterPro" id="IPR006461">
    <property type="entry name" value="PLAC_motif_containing"/>
</dbReference>
<protein>
    <recommendedName>
        <fullName evidence="4">PLAC8 family protein</fullName>
    </recommendedName>
</protein>
<dbReference type="Proteomes" id="UP000709295">
    <property type="component" value="Unassembled WGS sequence"/>
</dbReference>
<sequence>MEKFSAKFRLTPYWIALFSSLVVVVGQYVMLALFINQVAVIITSDSVVWGYIKYKYHHWGEDDTWYIYLILAGVCYGLFSITVWQLRVKARSQFQIRGSCPLPEWSPATSPRSFPNSQAAAQSTSTLPVQTSIMAETEQAYAIQIDDPKGNNLGITVGKWEVGFCSCFTHCVPNCLMVTCCPCVSLAQISARLGLMDYSLALVLFILLYVFTGGIGAIAGAIWLWQARTKTRERFQIPGSCCGDYCAAFCCGCCAMAQLATHIKSYKPGSCDFLAQDTLPAYNRS</sequence>